<dbReference type="SUPFAM" id="SSF53218">
    <property type="entry name" value="Molybdenum cofactor biosynthesis proteins"/>
    <property type="match status" value="1"/>
</dbReference>
<dbReference type="Gene3D" id="3.90.105.10">
    <property type="entry name" value="Molybdopterin biosynthesis moea protein, domain 2"/>
    <property type="match status" value="1"/>
</dbReference>
<dbReference type="InterPro" id="IPR036688">
    <property type="entry name" value="MoeA_C_domain_IV_sf"/>
</dbReference>
<reference evidence="10 11" key="1">
    <citation type="submission" date="2019-08" db="EMBL/GenBank/DDBJ databases">
        <title>Draft genome of C. urealyticum strain VH4248.</title>
        <authorList>
            <person name="Navas J."/>
        </authorList>
    </citation>
    <scope>NUCLEOTIDE SEQUENCE [LARGE SCALE GENOMIC DNA]</scope>
    <source>
        <strain evidence="10 11">VH4248</strain>
    </source>
</reference>
<gene>
    <name evidence="10" type="ORF">FYJ87_08240</name>
</gene>
<evidence type="ECO:0000256" key="3">
    <source>
        <dbReference type="ARBA" id="ARBA00010763"/>
    </source>
</evidence>
<sequence>MRSIEEHYRFTQSLADAWLQRAGRGTETLPLAQALGRVLARPVSAQQAVPPFSNSAMDGFAIRASDVPADLDSRDLSTAPLCFPVSGDVFAGAAPELPPTGHAQRIMTGAPVPEDAEVVIIPVEATNIPTGPHPLPESIEIYALDPEQTHVRRAGSNILPGDALAPAGCELDAGTVAALIATGVKEAEVHPALRVAVVTTGDEVAVTNDAETDRAGTGSAESSLPRIPDSNGPMAAQLAESLGAGVTASIFQVRDDADAFRQLLNELAVNHDLIVTTGGISAGAFDVVKQVAGENSTDMWFGPLNMQPGKPQGGGLWAGTPLLCLPGNPVSVWVSFHIFVAPLLRRMRGLATYGTALNRPRVRARVRGHFPASTGRTLLSPARVDYSGSEPVVDAFSGQRFGSHFVASLVGLNGMVVIPAGSAGPTEGEEVDVLLL</sequence>
<name>A0A5D4G2U4_9CORY</name>
<evidence type="ECO:0000313" key="10">
    <source>
        <dbReference type="EMBL" id="TYR20880.1"/>
    </source>
</evidence>
<comment type="cofactor">
    <cofactor evidence="7">
        <name>Mg(2+)</name>
        <dbReference type="ChEBI" id="CHEBI:18420"/>
    </cofactor>
</comment>
<dbReference type="RefSeq" id="WP_148813113.1">
    <property type="nucleotide sequence ID" value="NZ_VSZI01000001.1"/>
</dbReference>
<dbReference type="UniPathway" id="UPA00344"/>
<evidence type="ECO:0000256" key="7">
    <source>
        <dbReference type="RuleBase" id="RU365090"/>
    </source>
</evidence>
<dbReference type="EC" id="2.10.1.1" evidence="7"/>
<evidence type="ECO:0000259" key="9">
    <source>
        <dbReference type="SMART" id="SM00852"/>
    </source>
</evidence>
<dbReference type="InterPro" id="IPR005110">
    <property type="entry name" value="MoeA_linker/N"/>
</dbReference>
<comment type="catalytic activity">
    <reaction evidence="6">
        <text>adenylyl-molybdopterin + molybdate = Mo-molybdopterin + AMP + H(+)</text>
        <dbReference type="Rhea" id="RHEA:35047"/>
        <dbReference type="ChEBI" id="CHEBI:15378"/>
        <dbReference type="ChEBI" id="CHEBI:36264"/>
        <dbReference type="ChEBI" id="CHEBI:62727"/>
        <dbReference type="ChEBI" id="CHEBI:71302"/>
        <dbReference type="ChEBI" id="CHEBI:456215"/>
        <dbReference type="EC" id="2.10.1.1"/>
    </reaction>
</comment>
<evidence type="ECO:0000256" key="8">
    <source>
        <dbReference type="SAM" id="MobiDB-lite"/>
    </source>
</evidence>
<dbReference type="GO" id="GO:0046872">
    <property type="term" value="F:metal ion binding"/>
    <property type="evidence" value="ECO:0007669"/>
    <property type="project" value="UniProtKB-UniRule"/>
</dbReference>
<evidence type="ECO:0000256" key="2">
    <source>
        <dbReference type="ARBA" id="ARBA00005046"/>
    </source>
</evidence>
<organism evidence="10 11">
    <name type="scientific">Corynebacterium urealyticum</name>
    <dbReference type="NCBI Taxonomy" id="43771"/>
    <lineage>
        <taxon>Bacteria</taxon>
        <taxon>Bacillati</taxon>
        <taxon>Actinomycetota</taxon>
        <taxon>Actinomycetes</taxon>
        <taxon>Mycobacteriales</taxon>
        <taxon>Corynebacteriaceae</taxon>
        <taxon>Corynebacterium</taxon>
    </lineage>
</organism>
<comment type="caution">
    <text evidence="10">The sequence shown here is derived from an EMBL/GenBank/DDBJ whole genome shotgun (WGS) entry which is preliminary data.</text>
</comment>
<dbReference type="Proteomes" id="UP000324726">
    <property type="component" value="Unassembled WGS sequence"/>
</dbReference>
<dbReference type="Pfam" id="PF03453">
    <property type="entry name" value="MoeA_N"/>
    <property type="match status" value="1"/>
</dbReference>
<keyword evidence="7 10" id="KW-0808">Transferase</keyword>
<dbReference type="InterPro" id="IPR001453">
    <property type="entry name" value="MoaB/Mog_dom"/>
</dbReference>
<dbReference type="InterPro" id="IPR036425">
    <property type="entry name" value="MoaB/Mog-like_dom_sf"/>
</dbReference>
<dbReference type="PANTHER" id="PTHR10192:SF5">
    <property type="entry name" value="GEPHYRIN"/>
    <property type="match status" value="1"/>
</dbReference>
<comment type="function">
    <text evidence="1 7">Catalyzes the insertion of molybdate into adenylated molybdopterin with the concomitant release of AMP.</text>
</comment>
<dbReference type="Gene3D" id="2.40.340.10">
    <property type="entry name" value="MoeA, C-terminal, domain IV"/>
    <property type="match status" value="1"/>
</dbReference>
<dbReference type="GO" id="GO:0006777">
    <property type="term" value="P:Mo-molybdopterin cofactor biosynthetic process"/>
    <property type="evidence" value="ECO:0007669"/>
    <property type="project" value="UniProtKB-UniRule"/>
</dbReference>
<dbReference type="Gene3D" id="3.40.980.10">
    <property type="entry name" value="MoaB/Mog-like domain"/>
    <property type="match status" value="1"/>
</dbReference>
<keyword evidence="7" id="KW-0460">Magnesium</keyword>
<comment type="similarity">
    <text evidence="3 7">Belongs to the MoeA family.</text>
</comment>
<dbReference type="CDD" id="cd00887">
    <property type="entry name" value="MoeA"/>
    <property type="match status" value="1"/>
</dbReference>
<dbReference type="GO" id="GO:0005829">
    <property type="term" value="C:cytosol"/>
    <property type="evidence" value="ECO:0007669"/>
    <property type="project" value="TreeGrafter"/>
</dbReference>
<evidence type="ECO:0000256" key="4">
    <source>
        <dbReference type="ARBA" id="ARBA00022505"/>
    </source>
</evidence>
<keyword evidence="7" id="KW-0479">Metal-binding</keyword>
<evidence type="ECO:0000256" key="1">
    <source>
        <dbReference type="ARBA" id="ARBA00002901"/>
    </source>
</evidence>
<evidence type="ECO:0000256" key="6">
    <source>
        <dbReference type="ARBA" id="ARBA00047317"/>
    </source>
</evidence>
<dbReference type="PANTHER" id="PTHR10192">
    <property type="entry name" value="MOLYBDOPTERIN BIOSYNTHESIS PROTEIN"/>
    <property type="match status" value="1"/>
</dbReference>
<evidence type="ECO:0000256" key="5">
    <source>
        <dbReference type="ARBA" id="ARBA00023150"/>
    </source>
</evidence>
<dbReference type="InterPro" id="IPR036135">
    <property type="entry name" value="MoeA_linker/N_sf"/>
</dbReference>
<feature type="region of interest" description="Disordered" evidence="8">
    <location>
        <begin position="206"/>
        <end position="228"/>
    </location>
</feature>
<dbReference type="SUPFAM" id="SSF63882">
    <property type="entry name" value="MoeA N-terminal region -like"/>
    <property type="match status" value="1"/>
</dbReference>
<dbReference type="NCBIfam" id="NF045515">
    <property type="entry name" value="Glp_gephyrin"/>
    <property type="match status" value="1"/>
</dbReference>
<dbReference type="Gene3D" id="2.170.190.11">
    <property type="entry name" value="Molybdopterin biosynthesis moea protein, domain 3"/>
    <property type="match status" value="1"/>
</dbReference>
<feature type="domain" description="MoaB/Mog" evidence="9">
    <location>
        <begin position="196"/>
        <end position="346"/>
    </location>
</feature>
<dbReference type="InterPro" id="IPR005111">
    <property type="entry name" value="MoeA_C_domain_IV"/>
</dbReference>
<dbReference type="EMBL" id="VSZI01000001">
    <property type="protein sequence ID" value="TYR20880.1"/>
    <property type="molecule type" value="Genomic_DNA"/>
</dbReference>
<dbReference type="InterPro" id="IPR038987">
    <property type="entry name" value="MoeA-like"/>
</dbReference>
<dbReference type="Pfam" id="PF03454">
    <property type="entry name" value="MoeA_C"/>
    <property type="match status" value="1"/>
</dbReference>
<proteinExistence type="inferred from homology"/>
<dbReference type="Pfam" id="PF00994">
    <property type="entry name" value="MoCF_biosynth"/>
    <property type="match status" value="1"/>
</dbReference>
<comment type="pathway">
    <text evidence="2 7">Cofactor biosynthesis; molybdopterin biosynthesis.</text>
</comment>
<keyword evidence="5 7" id="KW-0501">Molybdenum cofactor biosynthesis</keyword>
<evidence type="ECO:0000313" key="11">
    <source>
        <dbReference type="Proteomes" id="UP000324726"/>
    </source>
</evidence>
<dbReference type="AlphaFoldDB" id="A0A5D4G2U4"/>
<dbReference type="SUPFAM" id="SSF63867">
    <property type="entry name" value="MoeA C-terminal domain-like"/>
    <property type="match status" value="1"/>
</dbReference>
<protein>
    <recommendedName>
        <fullName evidence="7">Molybdopterin molybdenumtransferase</fullName>
        <ecNumber evidence="7">2.10.1.1</ecNumber>
    </recommendedName>
</protein>
<keyword evidence="4 7" id="KW-0500">Molybdenum</keyword>
<dbReference type="GO" id="GO:0061599">
    <property type="term" value="F:molybdopterin molybdotransferase activity"/>
    <property type="evidence" value="ECO:0007669"/>
    <property type="project" value="UniProtKB-UniRule"/>
</dbReference>
<dbReference type="SMART" id="SM00852">
    <property type="entry name" value="MoCF_biosynth"/>
    <property type="match status" value="1"/>
</dbReference>
<accession>A0A5D4G2U4</accession>